<gene>
    <name evidence="7" type="ORF">PRZ48_012756</name>
</gene>
<reference evidence="7 8" key="1">
    <citation type="journal article" date="2023" name="G3 (Bethesda)">
        <title>A chromosome-level genome assembly of Zasmidium syzygii isolated from banana leaves.</title>
        <authorList>
            <person name="van Westerhoven A.C."/>
            <person name="Mehrabi R."/>
            <person name="Talebi R."/>
            <person name="Steentjes M.B.F."/>
            <person name="Corcolon B."/>
            <person name="Chong P.A."/>
            <person name="Kema G.H.J."/>
            <person name="Seidl M.F."/>
        </authorList>
    </citation>
    <scope>NUCLEOTIDE SEQUENCE [LARGE SCALE GENOMIC DNA]</scope>
    <source>
        <strain evidence="7 8">P124</strain>
    </source>
</reference>
<name>A0ABR0E5R5_ZASCE</name>
<organism evidence="7 8">
    <name type="scientific">Zasmidium cellare</name>
    <name type="common">Wine cellar mold</name>
    <name type="synonym">Racodium cellare</name>
    <dbReference type="NCBI Taxonomy" id="395010"/>
    <lineage>
        <taxon>Eukaryota</taxon>
        <taxon>Fungi</taxon>
        <taxon>Dikarya</taxon>
        <taxon>Ascomycota</taxon>
        <taxon>Pezizomycotina</taxon>
        <taxon>Dothideomycetes</taxon>
        <taxon>Dothideomycetidae</taxon>
        <taxon>Mycosphaerellales</taxon>
        <taxon>Mycosphaerellaceae</taxon>
        <taxon>Zasmidium</taxon>
    </lineage>
</organism>
<keyword evidence="1" id="KW-0479">Metal-binding</keyword>
<dbReference type="EMBL" id="JAXOVC010000010">
    <property type="protein sequence ID" value="KAK4496773.1"/>
    <property type="molecule type" value="Genomic_DNA"/>
</dbReference>
<dbReference type="Proteomes" id="UP001305779">
    <property type="component" value="Unassembled WGS sequence"/>
</dbReference>
<evidence type="ECO:0000256" key="5">
    <source>
        <dbReference type="ARBA" id="ARBA00023163"/>
    </source>
</evidence>
<dbReference type="PANTHER" id="PTHR31313">
    <property type="entry name" value="TY1 ENHANCER ACTIVATOR"/>
    <property type="match status" value="1"/>
</dbReference>
<protein>
    <submittedName>
        <fullName evidence="7">Uncharacterized protein</fullName>
    </submittedName>
</protein>
<keyword evidence="2" id="KW-0862">Zinc</keyword>
<evidence type="ECO:0000256" key="3">
    <source>
        <dbReference type="ARBA" id="ARBA00023015"/>
    </source>
</evidence>
<proteinExistence type="predicted"/>
<evidence type="ECO:0000256" key="4">
    <source>
        <dbReference type="ARBA" id="ARBA00023125"/>
    </source>
</evidence>
<keyword evidence="4" id="KW-0238">DNA-binding</keyword>
<comment type="caution">
    <text evidence="7">The sequence shown here is derived from an EMBL/GenBank/DDBJ whole genome shotgun (WGS) entry which is preliminary data.</text>
</comment>
<evidence type="ECO:0000256" key="6">
    <source>
        <dbReference type="ARBA" id="ARBA00023242"/>
    </source>
</evidence>
<evidence type="ECO:0000256" key="2">
    <source>
        <dbReference type="ARBA" id="ARBA00022833"/>
    </source>
</evidence>
<dbReference type="CDD" id="cd12148">
    <property type="entry name" value="fungal_TF_MHR"/>
    <property type="match status" value="1"/>
</dbReference>
<keyword evidence="8" id="KW-1185">Reference proteome</keyword>
<keyword evidence="3" id="KW-0805">Transcription regulation</keyword>
<sequence>MTGQLPGVQWRHVQTRGIDVDNQDLPFAYFIAVCELWRTFDTIIDRIYTPAFDTLSADAKRDLHASCQAQLRAFHTASTPRILIPRSSSCQYTAPEVLYFHIAYHTAILLLDRPFLIDPTAGINANALSSIKTSASTICKTLQAIHKHLSWSEIPAALIFHIVRVNIGISYLPAPGGGESQNLPAGAGGLW</sequence>
<evidence type="ECO:0000256" key="1">
    <source>
        <dbReference type="ARBA" id="ARBA00022723"/>
    </source>
</evidence>
<accession>A0ABR0E5R5</accession>
<evidence type="ECO:0000313" key="7">
    <source>
        <dbReference type="EMBL" id="KAK4496773.1"/>
    </source>
</evidence>
<keyword evidence="5" id="KW-0804">Transcription</keyword>
<evidence type="ECO:0000313" key="8">
    <source>
        <dbReference type="Proteomes" id="UP001305779"/>
    </source>
</evidence>
<dbReference type="InterPro" id="IPR051615">
    <property type="entry name" value="Transcr_Regulatory_Elem"/>
</dbReference>
<dbReference type="PANTHER" id="PTHR31313:SF81">
    <property type="entry name" value="TY1 ENHANCER ACTIVATOR"/>
    <property type="match status" value="1"/>
</dbReference>
<keyword evidence="6" id="KW-0539">Nucleus</keyword>